<dbReference type="AlphaFoldDB" id="A0A261Y601"/>
<sequence>MLWVPLLLSATLVASQTPSALPTGIIQGPSGNATFDRYRPRYHFMSPKNWMNDPCGPYYDHSKQIYHWFYQYDPYADQWGNITWGHATSKDMLTWTDEPLALVTDKPYDHLGVFTGSTIEKGLKGFPTIMYTSVSSLPISWTINYTRGSETQSVAWSEDGGMTWQKYASNPVIPMPPEYNVTGWRDPFVFRSSELAKDLGLNAESYFATVSSGIHQVGPRLWLYHSVNMLNWTFMGPLFAAPQNTTWSPWSGRFGFNWEVANYFTLPVRKARSKRWNGGGSAGGSSGSSQMWHIATTGSEGSYNGHGGHWPLWVAGNIVKSSNSSNDLGSLTLQPLAVGVADWGMYYAVQHFLDKTGQRRIQIGWVQEDFSNANWHQGWMACLGFLVISATGTLSGNGSWVTEKASDGSLIVQKLGTRPIDELQKFRGKALFQLSNNNLISLNHMLAQGMYVEIKASMTVPSSASKLGFNVLASADGSEKTTIYYNPSNSSINVDRSLSTNRSDIYDTAPESGAFALYNLKKKKTEVLRLHIFVDNSIVEVFANDRFALTTRVYPSQLNSTGISLFAEGDIGDVANVVKTMDIWQVSGNAWPNRL</sequence>
<evidence type="ECO:0000256" key="5">
    <source>
        <dbReference type="SAM" id="SignalP"/>
    </source>
</evidence>
<gene>
    <name evidence="8" type="ORF">BZG36_01108</name>
</gene>
<evidence type="ECO:0000259" key="6">
    <source>
        <dbReference type="Pfam" id="PF00251"/>
    </source>
</evidence>
<evidence type="ECO:0000313" key="9">
    <source>
        <dbReference type="Proteomes" id="UP000242875"/>
    </source>
</evidence>
<dbReference type="GO" id="GO:0005737">
    <property type="term" value="C:cytoplasm"/>
    <property type="evidence" value="ECO:0007669"/>
    <property type="project" value="TreeGrafter"/>
</dbReference>
<comment type="similarity">
    <text evidence="1 4">Belongs to the glycosyl hydrolase 32 family.</text>
</comment>
<dbReference type="InterPro" id="IPR013189">
    <property type="entry name" value="Glyco_hydro_32_C"/>
</dbReference>
<dbReference type="EMBL" id="MVBO01000007">
    <property type="protein sequence ID" value="OZJ06022.1"/>
    <property type="molecule type" value="Genomic_DNA"/>
</dbReference>
<dbReference type="CDD" id="cd18621">
    <property type="entry name" value="GH32_XdINV-like"/>
    <property type="match status" value="1"/>
</dbReference>
<dbReference type="InterPro" id="IPR013320">
    <property type="entry name" value="ConA-like_dom_sf"/>
</dbReference>
<dbReference type="Proteomes" id="UP000242875">
    <property type="component" value="Unassembled WGS sequence"/>
</dbReference>
<keyword evidence="9" id="KW-1185">Reference proteome</keyword>
<accession>A0A261Y601</accession>
<evidence type="ECO:0008006" key="10">
    <source>
        <dbReference type="Google" id="ProtNLM"/>
    </source>
</evidence>
<feature type="domain" description="Glycosyl hydrolase family 32 N-terminal" evidence="6">
    <location>
        <begin position="43"/>
        <end position="384"/>
    </location>
</feature>
<proteinExistence type="inferred from homology"/>
<dbReference type="PANTHER" id="PTHR42800">
    <property type="entry name" value="EXOINULINASE INUD (AFU_ORTHOLOGUE AFUA_5G00480)"/>
    <property type="match status" value="1"/>
</dbReference>
<comment type="caution">
    <text evidence="8">The sequence shown here is derived from an EMBL/GenBank/DDBJ whole genome shotgun (WGS) entry which is preliminary data.</text>
</comment>
<dbReference type="Gene3D" id="2.60.120.560">
    <property type="entry name" value="Exo-inulinase, domain 1"/>
    <property type="match status" value="1"/>
</dbReference>
<dbReference type="Gene3D" id="2.115.10.20">
    <property type="entry name" value="Glycosyl hydrolase domain, family 43"/>
    <property type="match status" value="1"/>
</dbReference>
<keyword evidence="2 4" id="KW-0378">Hydrolase</keyword>
<reference evidence="8 9" key="1">
    <citation type="journal article" date="2017" name="Mycologia">
        <title>Bifiguratus adelaidae, gen. et sp. nov., a new member of Mucoromycotina in endophytic and soil-dwelling habitats.</title>
        <authorList>
            <person name="Torres-Cruz T.J."/>
            <person name="Billingsley Tobias T.L."/>
            <person name="Almatruk M."/>
            <person name="Hesse C."/>
            <person name="Kuske C.R."/>
            <person name="Desiro A."/>
            <person name="Benucci G.M."/>
            <person name="Bonito G."/>
            <person name="Stajich J.E."/>
            <person name="Dunlap C."/>
            <person name="Arnold A.E."/>
            <person name="Porras-Alfaro A."/>
        </authorList>
    </citation>
    <scope>NUCLEOTIDE SEQUENCE [LARGE SCALE GENOMIC DNA]</scope>
    <source>
        <strain evidence="8 9">AZ0501</strain>
    </source>
</reference>
<dbReference type="SUPFAM" id="SSF75005">
    <property type="entry name" value="Arabinanase/levansucrase/invertase"/>
    <property type="match status" value="1"/>
</dbReference>
<dbReference type="PANTHER" id="PTHR42800:SF3">
    <property type="entry name" value="GLYCOSYL HYDROLASE FAMILY 32 N-TERMINAL DOMAIN-CONTAINING PROTEIN"/>
    <property type="match status" value="1"/>
</dbReference>
<dbReference type="Pfam" id="PF08244">
    <property type="entry name" value="Glyco_hydro_32C"/>
    <property type="match status" value="1"/>
</dbReference>
<name>A0A261Y601_9FUNG</name>
<organism evidence="8 9">
    <name type="scientific">Bifiguratus adelaidae</name>
    <dbReference type="NCBI Taxonomy" id="1938954"/>
    <lineage>
        <taxon>Eukaryota</taxon>
        <taxon>Fungi</taxon>
        <taxon>Fungi incertae sedis</taxon>
        <taxon>Mucoromycota</taxon>
        <taxon>Mucoromycotina</taxon>
        <taxon>Endogonomycetes</taxon>
        <taxon>Endogonales</taxon>
        <taxon>Endogonales incertae sedis</taxon>
        <taxon>Bifiguratus</taxon>
    </lineage>
</organism>
<feature type="domain" description="Glycosyl hydrolase family 32 C-terminal" evidence="7">
    <location>
        <begin position="441"/>
        <end position="585"/>
    </location>
</feature>
<evidence type="ECO:0000259" key="7">
    <source>
        <dbReference type="Pfam" id="PF08244"/>
    </source>
</evidence>
<feature type="chain" id="PRO_5012966830" description="Glycosyl hydrolase family 32 C-terminal domain-containing protein" evidence="5">
    <location>
        <begin position="16"/>
        <end position="595"/>
    </location>
</feature>
<evidence type="ECO:0000313" key="8">
    <source>
        <dbReference type="EMBL" id="OZJ06022.1"/>
    </source>
</evidence>
<evidence type="ECO:0000256" key="4">
    <source>
        <dbReference type="RuleBase" id="RU362110"/>
    </source>
</evidence>
<dbReference type="Pfam" id="PF00251">
    <property type="entry name" value="Glyco_hydro_32N"/>
    <property type="match status" value="1"/>
</dbReference>
<dbReference type="InterPro" id="IPR001362">
    <property type="entry name" value="Glyco_hydro_32"/>
</dbReference>
<evidence type="ECO:0000256" key="3">
    <source>
        <dbReference type="ARBA" id="ARBA00023295"/>
    </source>
</evidence>
<evidence type="ECO:0000256" key="2">
    <source>
        <dbReference type="ARBA" id="ARBA00022801"/>
    </source>
</evidence>
<dbReference type="SMART" id="SM00640">
    <property type="entry name" value="Glyco_32"/>
    <property type="match status" value="1"/>
</dbReference>
<evidence type="ECO:0000256" key="1">
    <source>
        <dbReference type="ARBA" id="ARBA00009902"/>
    </source>
</evidence>
<dbReference type="OrthoDB" id="202537at2759"/>
<feature type="signal peptide" evidence="5">
    <location>
        <begin position="1"/>
        <end position="15"/>
    </location>
</feature>
<keyword evidence="5" id="KW-0732">Signal</keyword>
<keyword evidence="3 4" id="KW-0326">Glycosidase</keyword>
<dbReference type="GO" id="GO:0004575">
    <property type="term" value="F:sucrose alpha-glucosidase activity"/>
    <property type="evidence" value="ECO:0007669"/>
    <property type="project" value="TreeGrafter"/>
</dbReference>
<dbReference type="SUPFAM" id="SSF49899">
    <property type="entry name" value="Concanavalin A-like lectins/glucanases"/>
    <property type="match status" value="1"/>
</dbReference>
<dbReference type="InterPro" id="IPR023296">
    <property type="entry name" value="Glyco_hydro_beta-prop_sf"/>
</dbReference>
<dbReference type="InterPro" id="IPR013148">
    <property type="entry name" value="Glyco_hydro_32_N"/>
</dbReference>
<protein>
    <recommendedName>
        <fullName evidence="10">Glycosyl hydrolase family 32 C-terminal domain-containing protein</fullName>
    </recommendedName>
</protein>
<dbReference type="GO" id="GO:0005987">
    <property type="term" value="P:sucrose catabolic process"/>
    <property type="evidence" value="ECO:0007669"/>
    <property type="project" value="TreeGrafter"/>
</dbReference>